<organism evidence="2 3">
    <name type="scientific">Marinomonas posidonica (strain CECT 7376 / NCIMB 14433 / IVIA-Po-181)</name>
    <dbReference type="NCBI Taxonomy" id="491952"/>
    <lineage>
        <taxon>Bacteria</taxon>
        <taxon>Pseudomonadati</taxon>
        <taxon>Pseudomonadota</taxon>
        <taxon>Gammaproteobacteria</taxon>
        <taxon>Oceanospirillales</taxon>
        <taxon>Oceanospirillaceae</taxon>
        <taxon>Marinomonas</taxon>
    </lineage>
</organism>
<reference evidence="2 3" key="1">
    <citation type="journal article" date="2012" name="Stand. Genomic Sci.">
        <title>Complete genome sequence of Marinomonas posidonica type strain (IVIA-Po-181(T)).</title>
        <authorList>
            <person name="Lucas-Elio P."/>
            <person name="Goodwin L."/>
            <person name="Woyke T."/>
            <person name="Pitluck S."/>
            <person name="Nolan M."/>
            <person name="Kyrpides N.C."/>
            <person name="Detter J.C."/>
            <person name="Copeland A."/>
            <person name="Lu M."/>
            <person name="Bruce D."/>
            <person name="Detter C."/>
            <person name="Tapia R."/>
            <person name="Han S."/>
            <person name="Land M.L."/>
            <person name="Ivanova N."/>
            <person name="Mikhailova N."/>
            <person name="Johnston A.W."/>
            <person name="Sanchez-Amat A."/>
        </authorList>
    </citation>
    <scope>NUCLEOTIDE SEQUENCE [LARGE SCALE GENOMIC DNA]</scope>
    <source>
        <strain evidence="3">CECT 7376 / NCIMB 14433 / IVIA-Po-181</strain>
    </source>
</reference>
<feature type="transmembrane region" description="Helical" evidence="1">
    <location>
        <begin position="176"/>
        <end position="195"/>
    </location>
</feature>
<keyword evidence="1" id="KW-0472">Membrane</keyword>
<feature type="transmembrane region" description="Helical" evidence="1">
    <location>
        <begin position="6"/>
        <end position="29"/>
    </location>
</feature>
<protein>
    <submittedName>
        <fullName evidence="2">Uncharacterized protein</fullName>
    </submittedName>
</protein>
<dbReference type="RefSeq" id="WP_013795697.1">
    <property type="nucleotide sequence ID" value="NC_015559.1"/>
</dbReference>
<proteinExistence type="predicted"/>
<dbReference type="OrthoDB" id="5919045at2"/>
<dbReference type="AlphaFoldDB" id="F6CVB1"/>
<evidence type="ECO:0000313" key="3">
    <source>
        <dbReference type="Proteomes" id="UP000009230"/>
    </source>
</evidence>
<dbReference type="HOGENOM" id="CLU_099738_0_0_6"/>
<sequence>MPLPNTIFVAIGVITAASLTGVFSFITLINQKEGKVSEFRQNWIDALRKDIAKLTSCLDRISTSWQLIKLREDKKEVPFDGLVWMDDLNELVKDDVSNFSECHNRILLSLNPEDDKELISKLKIAKLSLSNSEVLFEKAEIDTQIENIVYLTQQLLKTEWEVVKSGEKAYINTKRATTFIVATLLLTLPVTYFYFLN</sequence>
<evidence type="ECO:0000313" key="2">
    <source>
        <dbReference type="EMBL" id="AEF54221.1"/>
    </source>
</evidence>
<keyword evidence="3" id="KW-1185">Reference proteome</keyword>
<keyword evidence="1" id="KW-1133">Transmembrane helix</keyword>
<keyword evidence="1" id="KW-0812">Transmembrane</keyword>
<name>F6CVB1_MARPP</name>
<dbReference type="Proteomes" id="UP000009230">
    <property type="component" value="Chromosome"/>
</dbReference>
<gene>
    <name evidence="2" type="ordered locus">Mar181_1174</name>
</gene>
<dbReference type="eggNOG" id="ENOG5033A2B">
    <property type="taxonomic scope" value="Bacteria"/>
</dbReference>
<evidence type="ECO:0000256" key="1">
    <source>
        <dbReference type="SAM" id="Phobius"/>
    </source>
</evidence>
<dbReference type="KEGG" id="mpc:Mar181_1174"/>
<dbReference type="EMBL" id="CP002771">
    <property type="protein sequence ID" value="AEF54221.1"/>
    <property type="molecule type" value="Genomic_DNA"/>
</dbReference>
<accession>F6CVB1</accession>